<dbReference type="HOGENOM" id="CLU_2049300_0_0_1"/>
<dbReference type="InParanoid" id="N1JGH7"/>
<gene>
    <name evidence="1" type="ORF">BGHDH14_bgh04347</name>
</gene>
<proteinExistence type="predicted"/>
<dbReference type="AlphaFoldDB" id="N1JGH7"/>
<dbReference type="EMBL" id="CAUH01005649">
    <property type="protein sequence ID" value="CCU81964.1"/>
    <property type="molecule type" value="Genomic_DNA"/>
</dbReference>
<reference evidence="1 2" key="1">
    <citation type="journal article" date="2010" name="Science">
        <title>Genome expansion and gene loss in powdery mildew fungi reveal tradeoffs in extreme parasitism.</title>
        <authorList>
            <person name="Spanu P.D."/>
            <person name="Abbott J.C."/>
            <person name="Amselem J."/>
            <person name="Burgis T.A."/>
            <person name="Soanes D.M."/>
            <person name="Stueber K."/>
            <person name="Ver Loren van Themaat E."/>
            <person name="Brown J.K.M."/>
            <person name="Butcher S.A."/>
            <person name="Gurr S.J."/>
            <person name="Lebrun M.-H."/>
            <person name="Ridout C.J."/>
            <person name="Schulze-Lefert P."/>
            <person name="Talbot N.J."/>
            <person name="Ahmadinejad N."/>
            <person name="Ametz C."/>
            <person name="Barton G.R."/>
            <person name="Benjdia M."/>
            <person name="Bidzinski P."/>
            <person name="Bindschedler L.V."/>
            <person name="Both M."/>
            <person name="Brewer M.T."/>
            <person name="Cadle-Davidson L."/>
            <person name="Cadle-Davidson M.M."/>
            <person name="Collemare J."/>
            <person name="Cramer R."/>
            <person name="Frenkel O."/>
            <person name="Godfrey D."/>
            <person name="Harriman J."/>
            <person name="Hoede C."/>
            <person name="King B.C."/>
            <person name="Klages S."/>
            <person name="Kleemann J."/>
            <person name="Knoll D."/>
            <person name="Koti P.S."/>
            <person name="Kreplak J."/>
            <person name="Lopez-Ruiz F.J."/>
            <person name="Lu X."/>
            <person name="Maekawa T."/>
            <person name="Mahanil S."/>
            <person name="Micali C."/>
            <person name="Milgroom M.G."/>
            <person name="Montana G."/>
            <person name="Noir S."/>
            <person name="O'Connell R.J."/>
            <person name="Oberhaensli S."/>
            <person name="Parlange F."/>
            <person name="Pedersen C."/>
            <person name="Quesneville H."/>
            <person name="Reinhardt R."/>
            <person name="Rott M."/>
            <person name="Sacristan S."/>
            <person name="Schmidt S.M."/>
            <person name="Schoen M."/>
            <person name="Skamnioti P."/>
            <person name="Sommer H."/>
            <person name="Stephens A."/>
            <person name="Takahara H."/>
            <person name="Thordal-Christensen H."/>
            <person name="Vigouroux M."/>
            <person name="Wessling R."/>
            <person name="Wicker T."/>
            <person name="Panstruga R."/>
        </authorList>
    </citation>
    <scope>NUCLEOTIDE SEQUENCE [LARGE SCALE GENOMIC DNA]</scope>
    <source>
        <strain evidence="1">DH14</strain>
    </source>
</reference>
<evidence type="ECO:0000313" key="2">
    <source>
        <dbReference type="Proteomes" id="UP000015441"/>
    </source>
</evidence>
<dbReference type="Proteomes" id="UP000015441">
    <property type="component" value="Unassembled WGS sequence"/>
</dbReference>
<keyword evidence="2" id="KW-1185">Reference proteome</keyword>
<accession>N1JGH7</accession>
<organism evidence="1 2">
    <name type="scientific">Blumeria graminis f. sp. hordei (strain DH14)</name>
    <name type="common">Barley powdery mildew</name>
    <name type="synonym">Oidium monilioides f. sp. hordei</name>
    <dbReference type="NCBI Taxonomy" id="546991"/>
    <lineage>
        <taxon>Eukaryota</taxon>
        <taxon>Fungi</taxon>
        <taxon>Dikarya</taxon>
        <taxon>Ascomycota</taxon>
        <taxon>Pezizomycotina</taxon>
        <taxon>Leotiomycetes</taxon>
        <taxon>Erysiphales</taxon>
        <taxon>Erysiphaceae</taxon>
        <taxon>Blumeria</taxon>
        <taxon>Blumeria hordei</taxon>
    </lineage>
</organism>
<comment type="caution">
    <text evidence="1">The sequence shown here is derived from an EMBL/GenBank/DDBJ whole genome shotgun (WGS) entry which is preliminary data.</text>
</comment>
<protein>
    <submittedName>
        <fullName evidence="1">Uncharacterized protein</fullName>
    </submittedName>
</protein>
<sequence length="120" mass="13759">MCLFSDEWYVEHQRLGKKDEKANTITSINCFHFRLRVSSAHELRQCYATKVCIWEYRTLQYTENLRAPAMGAAWSPLPNGQWRAKICSIANFTWLRGTETGLKLKTTPGAAPLHLWVGNG</sequence>
<name>N1JGH7_BLUG1</name>
<evidence type="ECO:0000313" key="1">
    <source>
        <dbReference type="EMBL" id="CCU81964.1"/>
    </source>
</evidence>